<reference evidence="1 2" key="1">
    <citation type="journal article" date="2011" name="Plasmid">
        <title>Streptomyces turgidiscabies Car8 contains a modular pathogenicity island that shares virulence genes with other actinobacterial plant pathogens.</title>
        <authorList>
            <person name="Huguet-Tapia J.C."/>
            <person name="Badger J.H."/>
            <person name="Loria R."/>
            <person name="Pettis G.S."/>
        </authorList>
    </citation>
    <scope>NUCLEOTIDE SEQUENCE [LARGE SCALE GENOMIC DNA]</scope>
    <source>
        <strain evidence="1 2">Car8</strain>
    </source>
</reference>
<dbReference type="Proteomes" id="UP000010931">
    <property type="component" value="Unassembled WGS sequence"/>
</dbReference>
<dbReference type="PANTHER" id="PTHR36302:SF1">
    <property type="entry name" value="COPPER CHAPERONE PCU(A)C"/>
    <property type="match status" value="1"/>
</dbReference>
<evidence type="ECO:0008006" key="3">
    <source>
        <dbReference type="Google" id="ProtNLM"/>
    </source>
</evidence>
<dbReference type="Pfam" id="PF04314">
    <property type="entry name" value="PCuAC"/>
    <property type="match status" value="1"/>
</dbReference>
<evidence type="ECO:0000313" key="2">
    <source>
        <dbReference type="Proteomes" id="UP000010931"/>
    </source>
</evidence>
<name>L7FAN1_STRT8</name>
<dbReference type="AlphaFoldDB" id="L7FAN1"/>
<evidence type="ECO:0000313" key="1">
    <source>
        <dbReference type="EMBL" id="ELP68623.1"/>
    </source>
</evidence>
<dbReference type="PATRIC" id="fig|698760.3.peg.2718"/>
<dbReference type="InterPro" id="IPR036182">
    <property type="entry name" value="PCuAC_sf"/>
</dbReference>
<proteinExistence type="predicted"/>
<comment type="caution">
    <text evidence="1">The sequence shown here is derived from an EMBL/GenBank/DDBJ whole genome shotgun (WGS) entry which is preliminary data.</text>
</comment>
<organism evidence="1 2">
    <name type="scientific">Streptomyces turgidiscabies (strain Car8)</name>
    <dbReference type="NCBI Taxonomy" id="698760"/>
    <lineage>
        <taxon>Bacteria</taxon>
        <taxon>Bacillati</taxon>
        <taxon>Actinomycetota</taxon>
        <taxon>Actinomycetes</taxon>
        <taxon>Kitasatosporales</taxon>
        <taxon>Streptomycetaceae</taxon>
        <taxon>Streptomyces</taxon>
    </lineage>
</organism>
<keyword evidence="2" id="KW-1185">Reference proteome</keyword>
<protein>
    <recommendedName>
        <fullName evidence="3">Copper chaperone PCu(A)C</fullName>
    </recommendedName>
</protein>
<dbReference type="Gene3D" id="2.60.40.1890">
    <property type="entry name" value="PCu(A)C copper chaperone"/>
    <property type="match status" value="1"/>
</dbReference>
<dbReference type="EMBL" id="AEJB01000208">
    <property type="protein sequence ID" value="ELP68623.1"/>
    <property type="molecule type" value="Genomic_DNA"/>
</dbReference>
<dbReference type="InterPro" id="IPR007410">
    <property type="entry name" value="LpqE-like"/>
</dbReference>
<sequence length="170" mass="17735">MIRVPRRTRNTRFANALWAVVPPLGAAAGALVLLAGYTATGAAGEPPPGIRVVDARVVAVPAGSGATRAYFEIRNTGPSKDSLLYADSPDLGVSILRRTVIRGGAERTYSVRSVEVPAGGTLRMAPGGVLVGILDPPVLKPGRRVPYVLWFERSGKVTVRATVVGAAPAR</sequence>
<dbReference type="PANTHER" id="PTHR36302">
    <property type="entry name" value="BLR7088 PROTEIN"/>
    <property type="match status" value="1"/>
</dbReference>
<dbReference type="InterPro" id="IPR058248">
    <property type="entry name" value="Lxx211020-like"/>
</dbReference>
<dbReference type="SUPFAM" id="SSF110087">
    <property type="entry name" value="DR1885-like metal-binding protein"/>
    <property type="match status" value="1"/>
</dbReference>
<dbReference type="STRING" id="85558.T45_00242"/>
<gene>
    <name evidence="1" type="ORF">STRTUCAR8_03563</name>
</gene>
<accession>L7FAN1</accession>